<gene>
    <name evidence="2" type="ORF">IDJ77_01800</name>
</gene>
<dbReference type="EMBL" id="JACWMY010000001">
    <property type="protein sequence ID" value="MBD1362531.1"/>
    <property type="molecule type" value="Genomic_DNA"/>
</dbReference>
<dbReference type="Proteomes" id="UP000606600">
    <property type="component" value="Unassembled WGS sequence"/>
</dbReference>
<name>A0ABR7WJM9_9SPHI</name>
<dbReference type="RefSeq" id="WP_191187209.1">
    <property type="nucleotide sequence ID" value="NZ_JACWMY010000001.1"/>
</dbReference>
<evidence type="ECO:0000313" key="3">
    <source>
        <dbReference type="Proteomes" id="UP000606600"/>
    </source>
</evidence>
<evidence type="ECO:0000256" key="1">
    <source>
        <dbReference type="SAM" id="SignalP"/>
    </source>
</evidence>
<keyword evidence="1" id="KW-0732">Signal</keyword>
<feature type="signal peptide" evidence="1">
    <location>
        <begin position="1"/>
        <end position="20"/>
    </location>
</feature>
<organism evidence="2 3">
    <name type="scientific">Mucilaginibacter pankratovii</name>
    <dbReference type="NCBI Taxonomy" id="2772110"/>
    <lineage>
        <taxon>Bacteria</taxon>
        <taxon>Pseudomonadati</taxon>
        <taxon>Bacteroidota</taxon>
        <taxon>Sphingobacteriia</taxon>
        <taxon>Sphingobacteriales</taxon>
        <taxon>Sphingobacteriaceae</taxon>
        <taxon>Mucilaginibacter</taxon>
    </lineage>
</organism>
<reference evidence="2 3" key="1">
    <citation type="submission" date="2020-09" db="EMBL/GenBank/DDBJ databases">
        <title>Novel species of Mucilaginibacter isolated from a glacier on the Tibetan Plateau.</title>
        <authorList>
            <person name="Liu Q."/>
            <person name="Xin Y.-H."/>
        </authorList>
    </citation>
    <scope>NUCLEOTIDE SEQUENCE [LARGE SCALE GENOMIC DNA]</scope>
    <source>
        <strain evidence="2 3">ZT4R22</strain>
    </source>
</reference>
<accession>A0ABR7WJM9</accession>
<feature type="chain" id="PRO_5046072933" evidence="1">
    <location>
        <begin position="21"/>
        <end position="221"/>
    </location>
</feature>
<evidence type="ECO:0000313" key="2">
    <source>
        <dbReference type="EMBL" id="MBD1362531.1"/>
    </source>
</evidence>
<proteinExistence type="predicted"/>
<comment type="caution">
    <text evidence="2">The sequence shown here is derived from an EMBL/GenBank/DDBJ whole genome shotgun (WGS) entry which is preliminary data.</text>
</comment>
<sequence>MKFKLAFLTLCLLPFAKSFAQQKILDIPALHQLVDESESENKLQVKAKNQQALATANEQANLTLLDKMKATYRTLQQRYNTLGTAINLADIGIYATPMVSRIVSNQAQIIQLVQKNPALIAIGYQSSLQFAAQAKSLVAYVTGLTLSLRDINQLKAADRKMLFDYVISELSNIQNLSGNMLSMMQYSSIAALLRAANPFQNFIDADKAIAGEIIQNARYLK</sequence>
<keyword evidence="3" id="KW-1185">Reference proteome</keyword>
<protein>
    <submittedName>
        <fullName evidence="2">Uncharacterized protein</fullName>
    </submittedName>
</protein>